<name>A0A1H7XMQ2_9PAST</name>
<protein>
    <submittedName>
        <fullName evidence="1">Uncharacterized protein</fullName>
    </submittedName>
</protein>
<dbReference type="STRING" id="97481.SAMN05444853_11317"/>
<dbReference type="GeneID" id="83544532"/>
<evidence type="ECO:0000313" key="1">
    <source>
        <dbReference type="EMBL" id="SEM34269.1"/>
    </source>
</evidence>
<sequence>MSDYCTEETNSWQEYEQRKRELYQKNLTQSEYEKEIRKILQELEL</sequence>
<dbReference type="Proteomes" id="UP000198883">
    <property type="component" value="Unassembled WGS sequence"/>
</dbReference>
<gene>
    <name evidence="1" type="ORF">SAMN05444853_11317</name>
</gene>
<accession>A0A1H7XMQ2</accession>
<dbReference type="AlphaFoldDB" id="A0A1H7XMQ2"/>
<dbReference type="EMBL" id="FOBN01000013">
    <property type="protein sequence ID" value="SEM34269.1"/>
    <property type="molecule type" value="Genomic_DNA"/>
</dbReference>
<reference evidence="2" key="1">
    <citation type="submission" date="2016-10" db="EMBL/GenBank/DDBJ databases">
        <authorList>
            <person name="Varghese N."/>
            <person name="Submissions S."/>
        </authorList>
    </citation>
    <scope>NUCLEOTIDE SEQUENCE [LARGE SCALE GENOMIC DNA]</scope>
    <source>
        <strain evidence="2">DSM 24204</strain>
    </source>
</reference>
<organism evidence="1 2">
    <name type="scientific">Phocoenobacter skyensis</name>
    <dbReference type="NCBI Taxonomy" id="97481"/>
    <lineage>
        <taxon>Bacteria</taxon>
        <taxon>Pseudomonadati</taxon>
        <taxon>Pseudomonadota</taxon>
        <taxon>Gammaproteobacteria</taxon>
        <taxon>Pasteurellales</taxon>
        <taxon>Pasteurellaceae</taxon>
        <taxon>Phocoenobacter</taxon>
    </lineage>
</organism>
<proteinExistence type="predicted"/>
<dbReference type="RefSeq" id="WP_176673479.1">
    <property type="nucleotide sequence ID" value="NZ_CP016180.1"/>
</dbReference>
<evidence type="ECO:0000313" key="2">
    <source>
        <dbReference type="Proteomes" id="UP000198883"/>
    </source>
</evidence>